<proteinExistence type="inferred from homology"/>
<keyword evidence="4 7" id="KW-0067">ATP-binding</keyword>
<evidence type="ECO:0000256" key="3">
    <source>
        <dbReference type="ARBA" id="ARBA00022741"/>
    </source>
</evidence>
<dbReference type="Gene3D" id="3.40.50.300">
    <property type="entry name" value="P-loop containing nucleotide triphosphate hydrolases"/>
    <property type="match status" value="1"/>
</dbReference>
<dbReference type="AlphaFoldDB" id="A0A3N0CEN8"/>
<dbReference type="InterPro" id="IPR027417">
    <property type="entry name" value="P-loop_NTPase"/>
</dbReference>
<dbReference type="InterPro" id="IPR003593">
    <property type="entry name" value="AAA+_ATPase"/>
</dbReference>
<evidence type="ECO:0000313" key="7">
    <source>
        <dbReference type="EMBL" id="RNL61917.1"/>
    </source>
</evidence>
<dbReference type="CDD" id="cd03224">
    <property type="entry name" value="ABC_TM1139_LivF_branched"/>
    <property type="match status" value="1"/>
</dbReference>
<evidence type="ECO:0000313" key="8">
    <source>
        <dbReference type="Proteomes" id="UP000267128"/>
    </source>
</evidence>
<comment type="caution">
    <text evidence="7">The sequence shown here is derived from an EMBL/GenBank/DDBJ whole genome shotgun (WGS) entry which is preliminary data.</text>
</comment>
<evidence type="ECO:0000256" key="4">
    <source>
        <dbReference type="ARBA" id="ARBA00022840"/>
    </source>
</evidence>
<dbReference type="PANTHER" id="PTHR43820">
    <property type="entry name" value="HIGH-AFFINITY BRANCHED-CHAIN AMINO ACID TRANSPORT ATP-BINDING PROTEIN LIVF"/>
    <property type="match status" value="1"/>
</dbReference>
<dbReference type="EMBL" id="RJSE01000007">
    <property type="protein sequence ID" value="RNL61917.1"/>
    <property type="molecule type" value="Genomic_DNA"/>
</dbReference>
<keyword evidence="2" id="KW-0813">Transport</keyword>
<reference evidence="7 8" key="1">
    <citation type="submission" date="2018-11" db="EMBL/GenBank/DDBJ databases">
        <authorList>
            <person name="Li F."/>
        </authorList>
    </citation>
    <scope>NUCLEOTIDE SEQUENCE [LARGE SCALE GENOMIC DNA]</scope>
    <source>
        <strain evidence="7 8">Gsoil 097</strain>
    </source>
</reference>
<dbReference type="SMART" id="SM00382">
    <property type="entry name" value="AAA"/>
    <property type="match status" value="1"/>
</dbReference>
<dbReference type="GO" id="GO:0015807">
    <property type="term" value="P:L-amino acid transport"/>
    <property type="evidence" value="ECO:0007669"/>
    <property type="project" value="TreeGrafter"/>
</dbReference>
<dbReference type="RefSeq" id="WP_123227211.1">
    <property type="nucleotide sequence ID" value="NZ_RJSE01000007.1"/>
</dbReference>
<dbReference type="PROSITE" id="PS50893">
    <property type="entry name" value="ABC_TRANSPORTER_2"/>
    <property type="match status" value="1"/>
</dbReference>
<dbReference type="PANTHER" id="PTHR43820:SF3">
    <property type="entry name" value="BRANCHED-CHAIN AMINO ACID TRANSPORT SYSTEM,ATP-BINDING PROTEIN"/>
    <property type="match status" value="1"/>
</dbReference>
<evidence type="ECO:0000259" key="6">
    <source>
        <dbReference type="PROSITE" id="PS50893"/>
    </source>
</evidence>
<organism evidence="7 8">
    <name type="scientific">Nocardioides marmoriginsengisoli</name>
    <dbReference type="NCBI Taxonomy" id="661483"/>
    <lineage>
        <taxon>Bacteria</taxon>
        <taxon>Bacillati</taxon>
        <taxon>Actinomycetota</taxon>
        <taxon>Actinomycetes</taxon>
        <taxon>Propionibacteriales</taxon>
        <taxon>Nocardioidaceae</taxon>
        <taxon>Nocardioides</taxon>
    </lineage>
</organism>
<gene>
    <name evidence="7" type="ORF">EFK50_08785</name>
</gene>
<evidence type="ECO:0000256" key="1">
    <source>
        <dbReference type="ARBA" id="ARBA00005417"/>
    </source>
</evidence>
<sequence>MALLSVEDVDLGYGELTVVHGLTFEVNAGEVVALLGPNGAGKTTTMNGISGVLKPKRGRIVLDGKNLAGRAAHHVVAEGFRHVPEGRRVFGTLSVKENLRLGAYSLRKKPSLIAERVKEVYDLFPVLGERREQLAGTLSGGEQQMLAVGRALVTRPRVLALDEPSLGLSPRMQHEILGVASDLASQGTAVLLVEQNVREALRIADRAYVIELGRVVLTGTGKELAADKRIEATYLGGGSDELESEAAEA</sequence>
<dbReference type="OrthoDB" id="9776369at2"/>
<dbReference type="GO" id="GO:0016887">
    <property type="term" value="F:ATP hydrolysis activity"/>
    <property type="evidence" value="ECO:0007669"/>
    <property type="project" value="InterPro"/>
</dbReference>
<dbReference type="InterPro" id="IPR003439">
    <property type="entry name" value="ABC_transporter-like_ATP-bd"/>
</dbReference>
<evidence type="ECO:0000256" key="5">
    <source>
        <dbReference type="ARBA" id="ARBA00022970"/>
    </source>
</evidence>
<dbReference type="Pfam" id="PF00005">
    <property type="entry name" value="ABC_tran"/>
    <property type="match status" value="1"/>
</dbReference>
<comment type="similarity">
    <text evidence="1">Belongs to the ABC transporter superfamily.</text>
</comment>
<accession>A0A3N0CEN8</accession>
<protein>
    <submittedName>
        <fullName evidence="7">ABC transporter ATP-binding protein</fullName>
    </submittedName>
</protein>
<keyword evidence="5" id="KW-0029">Amino-acid transport</keyword>
<dbReference type="Proteomes" id="UP000267128">
    <property type="component" value="Unassembled WGS sequence"/>
</dbReference>
<dbReference type="PROSITE" id="PS00211">
    <property type="entry name" value="ABC_TRANSPORTER_1"/>
    <property type="match status" value="1"/>
</dbReference>
<keyword evidence="3" id="KW-0547">Nucleotide-binding</keyword>
<dbReference type="SUPFAM" id="SSF52540">
    <property type="entry name" value="P-loop containing nucleoside triphosphate hydrolases"/>
    <property type="match status" value="1"/>
</dbReference>
<name>A0A3N0CEN8_9ACTN</name>
<dbReference type="InterPro" id="IPR052156">
    <property type="entry name" value="BCAA_Transport_ATP-bd_LivF"/>
</dbReference>
<evidence type="ECO:0000256" key="2">
    <source>
        <dbReference type="ARBA" id="ARBA00022448"/>
    </source>
</evidence>
<dbReference type="InterPro" id="IPR017871">
    <property type="entry name" value="ABC_transporter-like_CS"/>
</dbReference>
<dbReference type="GO" id="GO:0015658">
    <property type="term" value="F:branched-chain amino acid transmembrane transporter activity"/>
    <property type="evidence" value="ECO:0007669"/>
    <property type="project" value="TreeGrafter"/>
</dbReference>
<feature type="domain" description="ABC transporter" evidence="6">
    <location>
        <begin position="4"/>
        <end position="237"/>
    </location>
</feature>
<keyword evidence="8" id="KW-1185">Reference proteome</keyword>
<dbReference type="GO" id="GO:0005524">
    <property type="term" value="F:ATP binding"/>
    <property type="evidence" value="ECO:0007669"/>
    <property type="project" value="UniProtKB-KW"/>
</dbReference>